<name>A0A915YIG3_9BACT</name>
<keyword evidence="1" id="KW-0472">Membrane</keyword>
<gene>
    <name evidence="2" type="ORF">AsAng_0044290</name>
</gene>
<proteinExistence type="predicted"/>
<dbReference type="KEGG" id="aup:AsAng_0044290"/>
<sequence length="39" mass="4712">MLLFLKKRIEQERLLFMLDLLTKLFLNLSLIHWIVKALG</sequence>
<evidence type="ECO:0000313" key="2">
    <source>
        <dbReference type="EMBL" id="BDS13688.1"/>
    </source>
</evidence>
<keyword evidence="1" id="KW-0812">Transmembrane</keyword>
<keyword evidence="1" id="KW-1133">Transmembrane helix</keyword>
<protein>
    <submittedName>
        <fullName evidence="2">Uncharacterized protein</fullName>
    </submittedName>
</protein>
<dbReference type="EMBL" id="AP026867">
    <property type="protein sequence ID" value="BDS13688.1"/>
    <property type="molecule type" value="Genomic_DNA"/>
</dbReference>
<feature type="transmembrane region" description="Helical" evidence="1">
    <location>
        <begin position="14"/>
        <end position="35"/>
    </location>
</feature>
<dbReference type="Proteomes" id="UP001060919">
    <property type="component" value="Chromosome"/>
</dbReference>
<organism evidence="2 3">
    <name type="scientific">Aureispira anguillae</name>
    <dbReference type="NCBI Taxonomy" id="2864201"/>
    <lineage>
        <taxon>Bacteria</taxon>
        <taxon>Pseudomonadati</taxon>
        <taxon>Bacteroidota</taxon>
        <taxon>Saprospiria</taxon>
        <taxon>Saprospirales</taxon>
        <taxon>Saprospiraceae</taxon>
        <taxon>Aureispira</taxon>
    </lineage>
</organism>
<evidence type="ECO:0000313" key="3">
    <source>
        <dbReference type="Proteomes" id="UP001060919"/>
    </source>
</evidence>
<keyword evidence="3" id="KW-1185">Reference proteome</keyword>
<evidence type="ECO:0000256" key="1">
    <source>
        <dbReference type="SAM" id="Phobius"/>
    </source>
</evidence>
<accession>A0A915YIG3</accession>
<reference evidence="2" key="1">
    <citation type="submission" date="2022-09" db="EMBL/GenBank/DDBJ databases">
        <title>Aureispira anguillicida sp. nov., isolated from Leptocephalus of Japanese eel Anguilla japonica.</title>
        <authorList>
            <person name="Yuasa K."/>
            <person name="Mekata T."/>
            <person name="Ikunari K."/>
        </authorList>
    </citation>
    <scope>NUCLEOTIDE SEQUENCE</scope>
    <source>
        <strain evidence="2">EL160426</strain>
    </source>
</reference>
<dbReference type="AlphaFoldDB" id="A0A915YIG3"/>